<organism evidence="1 2">
    <name type="scientific">Paenirhodobacter ferrireducens</name>
    <dbReference type="NCBI Taxonomy" id="1215032"/>
    <lineage>
        <taxon>Bacteria</taxon>
        <taxon>Pseudomonadati</taxon>
        <taxon>Pseudomonadota</taxon>
        <taxon>Alphaproteobacteria</taxon>
        <taxon>Rhodobacterales</taxon>
        <taxon>Rhodobacter group</taxon>
        <taxon>Paenirhodobacter</taxon>
    </lineage>
</organism>
<gene>
    <name evidence="1" type="ORF">EOW65_03610</name>
</gene>
<comment type="caution">
    <text evidence="1">The sequence shown here is derived from an EMBL/GenBank/DDBJ whole genome shotgun (WGS) entry which is preliminary data.</text>
</comment>
<name>A0A443LS39_9RHOB</name>
<dbReference type="RefSeq" id="WP_128147633.1">
    <property type="nucleotide sequence ID" value="NZ_SAVB01000003.1"/>
</dbReference>
<keyword evidence="2" id="KW-1185">Reference proteome</keyword>
<sequence length="64" mass="7527">MRDPFIITPDLGTRKRMAAHRAKWRNAERARRNMTPEELAEEEMRLEAEKLAFLARRDGMQDAA</sequence>
<evidence type="ECO:0000313" key="1">
    <source>
        <dbReference type="EMBL" id="RWR51948.1"/>
    </source>
</evidence>
<accession>A0A443LS39</accession>
<dbReference type="AlphaFoldDB" id="A0A443LS39"/>
<dbReference type="EMBL" id="SAVB01000003">
    <property type="protein sequence ID" value="RWR51948.1"/>
    <property type="molecule type" value="Genomic_DNA"/>
</dbReference>
<proteinExistence type="predicted"/>
<protein>
    <submittedName>
        <fullName evidence="1">Uncharacterized protein</fullName>
    </submittedName>
</protein>
<reference evidence="1 2" key="1">
    <citation type="submission" date="2019-01" db="EMBL/GenBank/DDBJ databases">
        <title>Sinorhodobacter populi sp. nov. isolated from the symptomatic bark tissue of Populus euramericana canker.</title>
        <authorList>
            <person name="Xu G."/>
        </authorList>
    </citation>
    <scope>NUCLEOTIDE SEQUENCE [LARGE SCALE GENOMIC DNA]</scope>
    <source>
        <strain evidence="1 2">CCTCC AB2012026</strain>
    </source>
</reference>
<dbReference type="Proteomes" id="UP000286594">
    <property type="component" value="Unassembled WGS sequence"/>
</dbReference>
<evidence type="ECO:0000313" key="2">
    <source>
        <dbReference type="Proteomes" id="UP000286594"/>
    </source>
</evidence>